<name>A0A1X9MJD8_9BACI</name>
<dbReference type="Proteomes" id="UP000193006">
    <property type="component" value="Chromosome"/>
</dbReference>
<protein>
    <submittedName>
        <fullName evidence="3">AB hydrolase superfamily protein YvaM</fullName>
        <ecNumber evidence="3">3.-.-.-</ecNumber>
    </submittedName>
</protein>
<dbReference type="GO" id="GO:0016020">
    <property type="term" value="C:membrane"/>
    <property type="evidence" value="ECO:0007669"/>
    <property type="project" value="TreeGrafter"/>
</dbReference>
<dbReference type="EMBL" id="CP020814">
    <property type="protein sequence ID" value="ARK32800.1"/>
    <property type="molecule type" value="Genomic_DNA"/>
</dbReference>
<feature type="domain" description="AB hydrolase-1" evidence="2">
    <location>
        <begin position="21"/>
        <end position="149"/>
    </location>
</feature>
<keyword evidence="4" id="KW-1185">Reference proteome</keyword>
<dbReference type="Pfam" id="PF00561">
    <property type="entry name" value="Abhydrolase_1"/>
    <property type="match status" value="1"/>
</dbReference>
<dbReference type="Gene3D" id="3.40.50.1820">
    <property type="entry name" value="alpha/beta hydrolase"/>
    <property type="match status" value="1"/>
</dbReference>
<dbReference type="AlphaFoldDB" id="A0A1X9MJD8"/>
<dbReference type="InterPro" id="IPR029058">
    <property type="entry name" value="AB_hydrolase_fold"/>
</dbReference>
<evidence type="ECO:0000256" key="1">
    <source>
        <dbReference type="ARBA" id="ARBA00022801"/>
    </source>
</evidence>
<accession>A0A1X9MJD8</accession>
<gene>
    <name evidence="3" type="primary">yvaM</name>
    <name evidence="3" type="ORF">BkAM31D_24680</name>
</gene>
<evidence type="ECO:0000313" key="4">
    <source>
        <dbReference type="Proteomes" id="UP000193006"/>
    </source>
</evidence>
<evidence type="ECO:0000259" key="2">
    <source>
        <dbReference type="Pfam" id="PF00561"/>
    </source>
</evidence>
<dbReference type="GO" id="GO:0016787">
    <property type="term" value="F:hydrolase activity"/>
    <property type="evidence" value="ECO:0007669"/>
    <property type="project" value="UniProtKB-KW"/>
</dbReference>
<dbReference type="EC" id="3.-.-.-" evidence="3"/>
<dbReference type="RefSeq" id="WP_066155023.1">
    <property type="nucleotide sequence ID" value="NZ_CP020814.1"/>
</dbReference>
<evidence type="ECO:0000313" key="3">
    <source>
        <dbReference type="EMBL" id="ARK32800.1"/>
    </source>
</evidence>
<dbReference type="PANTHER" id="PTHR43798">
    <property type="entry name" value="MONOACYLGLYCEROL LIPASE"/>
    <property type="match status" value="1"/>
</dbReference>
<sequence>MPFLKKSGLHLHYEIYGKGTPLVFIHPPVMGSETFRYQKELSQYYQLIYVDLVDSGRSTKRVEETSVSRQAEMVHALIQKLKLPPVVVCGYSNGGSIAQEFALRFPEKTRGVILIGGFPEVSTFLLGREFDLGIWAAKNEWLPLFSYVLPAAHFRSKQHQKEMAHFIKQADAKTLQTIYTEGKQYVSTDRLNQLSVPVLLIYGENDIVARPYIKMFYQQVQDLQVVLVSGVAHQVPTKRPAQCNEIIKGWMTRKQLDH</sequence>
<proteinExistence type="predicted"/>
<dbReference type="InterPro" id="IPR050266">
    <property type="entry name" value="AB_hydrolase_sf"/>
</dbReference>
<dbReference type="STRING" id="199441.BkAM31D_24680"/>
<reference evidence="3 4" key="1">
    <citation type="submission" date="2017-04" db="EMBL/GenBank/DDBJ databases">
        <title>Bacillus krulwichiae AM31D Genome sequencing and assembly.</title>
        <authorList>
            <person name="Krulwich T.A."/>
            <person name="Anastor L."/>
            <person name="Ehrlich R."/>
            <person name="Ehrlich G.D."/>
            <person name="Janto B."/>
        </authorList>
    </citation>
    <scope>NUCLEOTIDE SEQUENCE [LARGE SCALE GENOMIC DNA]</scope>
    <source>
        <strain evidence="3 4">AM31D</strain>
    </source>
</reference>
<keyword evidence="1 3" id="KW-0378">Hydrolase</keyword>
<dbReference type="InterPro" id="IPR000073">
    <property type="entry name" value="AB_hydrolase_1"/>
</dbReference>
<organism evidence="3 4">
    <name type="scientific">Halalkalibacter krulwichiae</name>
    <dbReference type="NCBI Taxonomy" id="199441"/>
    <lineage>
        <taxon>Bacteria</taxon>
        <taxon>Bacillati</taxon>
        <taxon>Bacillota</taxon>
        <taxon>Bacilli</taxon>
        <taxon>Bacillales</taxon>
        <taxon>Bacillaceae</taxon>
        <taxon>Halalkalibacter</taxon>
    </lineage>
</organism>
<dbReference type="PANTHER" id="PTHR43798:SF31">
    <property type="entry name" value="AB HYDROLASE SUPERFAMILY PROTEIN YCLE"/>
    <property type="match status" value="1"/>
</dbReference>
<dbReference type="KEGG" id="bkw:BkAM31D_24680"/>
<dbReference type="SUPFAM" id="SSF53474">
    <property type="entry name" value="alpha/beta-Hydrolases"/>
    <property type="match status" value="1"/>
</dbReference>
<dbReference type="PRINTS" id="PR00111">
    <property type="entry name" value="ABHYDROLASE"/>
</dbReference>